<feature type="domain" description="SWIM-type" evidence="6">
    <location>
        <begin position="503"/>
        <end position="535"/>
    </location>
</feature>
<evidence type="ECO:0000256" key="4">
    <source>
        <dbReference type="PROSITE-ProRule" id="PRU00325"/>
    </source>
</evidence>
<reference evidence="7" key="1">
    <citation type="journal article" date="2019" name="Database">
        <title>The radish genome database (RadishGD): an integrated information resource for radish genomics.</title>
        <authorList>
            <person name="Yu H.J."/>
            <person name="Baek S."/>
            <person name="Lee Y.J."/>
            <person name="Cho A."/>
            <person name="Mun J.H."/>
        </authorList>
    </citation>
    <scope>NUCLEOTIDE SEQUENCE [LARGE SCALE GENOMIC DNA]</scope>
    <source>
        <strain evidence="7">cv. WK10039</strain>
    </source>
</reference>
<reference evidence="8" key="2">
    <citation type="submission" date="2025-08" db="UniProtKB">
        <authorList>
            <consortium name="RefSeq"/>
        </authorList>
    </citation>
    <scope>IDENTIFICATION</scope>
    <source>
        <tissue evidence="8">Leaf</tissue>
    </source>
</reference>
<keyword evidence="3" id="KW-0862">Zinc</keyword>
<evidence type="ECO:0000313" key="8">
    <source>
        <dbReference type="RefSeq" id="XP_056853379.1"/>
    </source>
</evidence>
<protein>
    <submittedName>
        <fullName evidence="8">Uncharacterized protein LOC130502644</fullName>
    </submittedName>
</protein>
<evidence type="ECO:0000256" key="2">
    <source>
        <dbReference type="ARBA" id="ARBA00022771"/>
    </source>
</evidence>
<evidence type="ECO:0000256" key="3">
    <source>
        <dbReference type="ARBA" id="ARBA00022833"/>
    </source>
</evidence>
<dbReference type="PROSITE" id="PS50966">
    <property type="entry name" value="ZF_SWIM"/>
    <property type="match status" value="1"/>
</dbReference>
<keyword evidence="2 4" id="KW-0863">Zinc-finger</keyword>
<dbReference type="PANTHER" id="PTHR31973:SF187">
    <property type="entry name" value="MUTATOR TRANSPOSASE MUDRA PROTEIN"/>
    <property type="match status" value="1"/>
</dbReference>
<sequence>MENMILVSGKWKVEKTKWLFEVDNDRGSIAVAGNEDTRFEDFVKTIFEDYGIDSAENDLELRYLFPRQNLHNKSINTPPVRVGNVRQFHAFLGLSKVQNVQLCVEFKVKKIVAEGAVEDQKQPIQGDDSSCEDEEDTDEEGDRFDYCDDSDGATSDDENFTAYGLPLNHVEEVHGSSTKVTIRKMHYWKSHRTLIVARDLVMGSSESGYEELPTYLHMIRMSNPGTLTQLEVDTSNRFKYLFLAFGASIVGFPYMRKVVVVDGTFLQGKYKGTLLIATSQDGNFQIFPIAFAVVDTENDESWTWFFRQLSRVIPDDEGLALISDRHKSIGKAIAVVYPLESRGICTYHLYKNILLRYKGRDLFGLVKKAAYSFRLTDFQATFETIKELNPALHAYLERADVQMWARAHFRGDRYNLLTSNIAESINRALSGARSLPIVHLLESIRLMMTRWFAKRKHDAELMKTSLTRGVEKVLEGRMPIANLLKVQVIDIHQSQVTGVSSLHVVNLSEKKCSCRRFDLEKLPCAHAIAAAEARKISCISLCHHYYRKQYLYNAYNTAVMPKDDAVPIPEEVAKKICLPPEVRQPPGRPKKSRHKSILEKVAVKKRPRKEHTCRICNQTGHNSTTCPLN</sequence>
<dbReference type="InterPro" id="IPR007527">
    <property type="entry name" value="Znf_SWIM"/>
</dbReference>
<accession>A0A9W3CPN0</accession>
<dbReference type="InterPro" id="IPR006564">
    <property type="entry name" value="Znf_PMZ"/>
</dbReference>
<keyword evidence="1" id="KW-0479">Metal-binding</keyword>
<dbReference type="Pfam" id="PF10551">
    <property type="entry name" value="MULE"/>
    <property type="match status" value="1"/>
</dbReference>
<dbReference type="AlphaFoldDB" id="A0A9W3CPN0"/>
<dbReference type="SMART" id="SM00575">
    <property type="entry name" value="ZnF_PMZ"/>
    <property type="match status" value="1"/>
</dbReference>
<dbReference type="GO" id="GO:0008270">
    <property type="term" value="F:zinc ion binding"/>
    <property type="evidence" value="ECO:0007669"/>
    <property type="project" value="UniProtKB-KW"/>
</dbReference>
<gene>
    <name evidence="8" type="primary">LOC130502644</name>
</gene>
<evidence type="ECO:0000313" key="7">
    <source>
        <dbReference type="Proteomes" id="UP000504610"/>
    </source>
</evidence>
<evidence type="ECO:0000259" key="6">
    <source>
        <dbReference type="PROSITE" id="PS50966"/>
    </source>
</evidence>
<name>A0A9W3CPN0_RAPSA</name>
<evidence type="ECO:0000256" key="1">
    <source>
        <dbReference type="ARBA" id="ARBA00022723"/>
    </source>
</evidence>
<feature type="compositionally biased region" description="Acidic residues" evidence="5">
    <location>
        <begin position="129"/>
        <end position="150"/>
    </location>
</feature>
<dbReference type="InterPro" id="IPR018289">
    <property type="entry name" value="MULE_transposase_dom"/>
</dbReference>
<proteinExistence type="predicted"/>
<evidence type="ECO:0000256" key="5">
    <source>
        <dbReference type="SAM" id="MobiDB-lite"/>
    </source>
</evidence>
<dbReference type="Pfam" id="PF04434">
    <property type="entry name" value="SWIM"/>
    <property type="match status" value="1"/>
</dbReference>
<dbReference type="Proteomes" id="UP000504610">
    <property type="component" value="Chromosome 2"/>
</dbReference>
<dbReference type="PANTHER" id="PTHR31973">
    <property type="entry name" value="POLYPROTEIN, PUTATIVE-RELATED"/>
    <property type="match status" value="1"/>
</dbReference>
<dbReference type="GeneID" id="130502644"/>
<feature type="region of interest" description="Disordered" evidence="5">
    <location>
        <begin position="119"/>
        <end position="150"/>
    </location>
</feature>
<dbReference type="RefSeq" id="XP_056853379.1">
    <property type="nucleotide sequence ID" value="XM_056997399.1"/>
</dbReference>
<organism evidence="7 8">
    <name type="scientific">Raphanus sativus</name>
    <name type="common">Radish</name>
    <name type="synonym">Raphanus raphanistrum var. sativus</name>
    <dbReference type="NCBI Taxonomy" id="3726"/>
    <lineage>
        <taxon>Eukaryota</taxon>
        <taxon>Viridiplantae</taxon>
        <taxon>Streptophyta</taxon>
        <taxon>Embryophyta</taxon>
        <taxon>Tracheophyta</taxon>
        <taxon>Spermatophyta</taxon>
        <taxon>Magnoliopsida</taxon>
        <taxon>eudicotyledons</taxon>
        <taxon>Gunneridae</taxon>
        <taxon>Pentapetalae</taxon>
        <taxon>rosids</taxon>
        <taxon>malvids</taxon>
        <taxon>Brassicales</taxon>
        <taxon>Brassicaceae</taxon>
        <taxon>Brassiceae</taxon>
        <taxon>Raphanus</taxon>
    </lineage>
</organism>
<keyword evidence="7" id="KW-1185">Reference proteome</keyword>
<dbReference type="OrthoDB" id="1023854at2759"/>
<dbReference type="KEGG" id="rsz:130502644"/>